<evidence type="ECO:0000313" key="5">
    <source>
        <dbReference type="Proteomes" id="UP000094795"/>
    </source>
</evidence>
<comment type="caution">
    <text evidence="4">The sequence shown here is derived from an EMBL/GenBank/DDBJ whole genome shotgun (WGS) entry which is preliminary data.</text>
</comment>
<protein>
    <recommendedName>
        <fullName evidence="3">N-acetyltransferase domain-containing protein</fullName>
    </recommendedName>
</protein>
<dbReference type="SUPFAM" id="SSF55729">
    <property type="entry name" value="Acyl-CoA N-acyltransferases (Nat)"/>
    <property type="match status" value="1"/>
</dbReference>
<dbReference type="OrthoDB" id="6172743at2"/>
<reference evidence="4 5" key="1">
    <citation type="submission" date="2015-12" db="EMBL/GenBank/DDBJ databases">
        <authorList>
            <person name="Shamseldin A."/>
            <person name="Moawad H."/>
            <person name="Abd El-Rahim W.M."/>
            <person name="Sadowsky M.J."/>
        </authorList>
    </citation>
    <scope>NUCLEOTIDE SEQUENCE [LARGE SCALE GENOMIC DNA]</scope>
    <source>
        <strain evidence="4 5">JC234</strain>
    </source>
</reference>
<evidence type="ECO:0000256" key="1">
    <source>
        <dbReference type="ARBA" id="ARBA00022679"/>
    </source>
</evidence>
<dbReference type="Gene3D" id="3.40.630.30">
    <property type="match status" value="1"/>
</dbReference>
<dbReference type="EMBL" id="LQZT01000001">
    <property type="protein sequence ID" value="OCW59211.1"/>
    <property type="molecule type" value="Genomic_DNA"/>
</dbReference>
<sequence>MEPAPVIRPAEAGDLAACAAIINAYIDATPWLPRTASREAIEDMFGPDLLDRRAVFVAEAGDGVAGYLSMDPEAGFIHALYLKPGHRGQGLGKALLDAAKHARPQGYELTVFEPNTEAQRFYRREGMIEVPEGRTADTEEGVPTLLMRWPGGIA</sequence>
<dbReference type="CDD" id="cd04301">
    <property type="entry name" value="NAT_SF"/>
    <property type="match status" value="1"/>
</dbReference>
<organism evidence="4 5">
    <name type="scientific">Hoeflea olei</name>
    <dbReference type="NCBI Taxonomy" id="1480615"/>
    <lineage>
        <taxon>Bacteria</taxon>
        <taxon>Pseudomonadati</taxon>
        <taxon>Pseudomonadota</taxon>
        <taxon>Alphaproteobacteria</taxon>
        <taxon>Hyphomicrobiales</taxon>
        <taxon>Rhizobiaceae</taxon>
        <taxon>Hoeflea</taxon>
    </lineage>
</organism>
<gene>
    <name evidence="4" type="ORF">AWJ14_09125</name>
</gene>
<dbReference type="InterPro" id="IPR000182">
    <property type="entry name" value="GNAT_dom"/>
</dbReference>
<evidence type="ECO:0000256" key="2">
    <source>
        <dbReference type="ARBA" id="ARBA00023315"/>
    </source>
</evidence>
<dbReference type="Proteomes" id="UP000094795">
    <property type="component" value="Unassembled WGS sequence"/>
</dbReference>
<dbReference type="PROSITE" id="PS51186">
    <property type="entry name" value="GNAT"/>
    <property type="match status" value="1"/>
</dbReference>
<proteinExistence type="predicted"/>
<dbReference type="GO" id="GO:0016747">
    <property type="term" value="F:acyltransferase activity, transferring groups other than amino-acyl groups"/>
    <property type="evidence" value="ECO:0007669"/>
    <property type="project" value="InterPro"/>
</dbReference>
<keyword evidence="2" id="KW-0012">Acyltransferase</keyword>
<dbReference type="STRING" id="1480615.AWJ14_09125"/>
<keyword evidence="1" id="KW-0808">Transferase</keyword>
<dbReference type="InterPro" id="IPR050832">
    <property type="entry name" value="Bact_Acetyltransf"/>
</dbReference>
<dbReference type="PANTHER" id="PTHR43877">
    <property type="entry name" value="AMINOALKYLPHOSPHONATE N-ACETYLTRANSFERASE-RELATED-RELATED"/>
    <property type="match status" value="1"/>
</dbReference>
<keyword evidence="5" id="KW-1185">Reference proteome</keyword>
<dbReference type="InterPro" id="IPR016181">
    <property type="entry name" value="Acyl_CoA_acyltransferase"/>
</dbReference>
<evidence type="ECO:0000259" key="3">
    <source>
        <dbReference type="PROSITE" id="PS51186"/>
    </source>
</evidence>
<accession>A0A1C1Z0B3</accession>
<name>A0A1C1Z0B3_9HYPH</name>
<dbReference type="AlphaFoldDB" id="A0A1C1Z0B3"/>
<dbReference type="Pfam" id="PF00583">
    <property type="entry name" value="Acetyltransf_1"/>
    <property type="match status" value="1"/>
</dbReference>
<feature type="domain" description="N-acetyltransferase" evidence="3">
    <location>
        <begin position="5"/>
        <end position="152"/>
    </location>
</feature>
<evidence type="ECO:0000313" key="4">
    <source>
        <dbReference type="EMBL" id="OCW59211.1"/>
    </source>
</evidence>